<evidence type="ECO:0000313" key="2">
    <source>
        <dbReference type="EMBL" id="CAJ0573582.1"/>
    </source>
</evidence>
<feature type="non-terminal residue" evidence="2">
    <location>
        <position position="1"/>
    </location>
</feature>
<dbReference type="Proteomes" id="UP001177023">
    <property type="component" value="Unassembled WGS sequence"/>
</dbReference>
<name>A0AA36CQU0_9BILA</name>
<accession>A0AA36CQU0</accession>
<dbReference type="EMBL" id="CATQJA010002621">
    <property type="protein sequence ID" value="CAJ0573582.1"/>
    <property type="molecule type" value="Genomic_DNA"/>
</dbReference>
<sequence length="487" mass="54371">MKIGDRFRLKSLPNDENGLFADLEEMSRFHAHKIKDGVARKRKENRQPQSLRRYFQNYNVLYDILQQINTSQSKPPTSRVIYSDLAKAYLSIDVYLSDRFGRSSFKKIFQDSSVAFFASRFEYTEGPKDGIFYIAIKPGVQKMTPEEIDEEVKKAEGSFMGPPTIAQNPKPPAPVVKLDESALAVARGTLTQPFKPPQRIPYTEPPAAPKTQQRPETKIPDRGEPRQKQQEPVADAWADDQPAVPAAAAHSTLHLHRQHPGTTQEHLPMAPQYDQQPFGGQVAGYHPIAANQGQPGLQPAPDRWRGPSPTLPHAQYPPQIPPSWDGQFGAPHGIAGNPSYAYLPGQPPYPPTNYYGMPASQYPPAFPHYGHPAMHMMHPPAPVYMSQPVPASHHVLLPYRDHFIAKIYEAVFEAGNAGQYLALRDLLHHLTTTLPRGCCGVHPSELGAADWPSVFALVRHQDGHPAIRLLQQGDEYLLQYIMPVSGR</sequence>
<feature type="compositionally biased region" description="Basic and acidic residues" evidence="1">
    <location>
        <begin position="213"/>
        <end position="229"/>
    </location>
</feature>
<evidence type="ECO:0000313" key="3">
    <source>
        <dbReference type="Proteomes" id="UP001177023"/>
    </source>
</evidence>
<feature type="region of interest" description="Disordered" evidence="1">
    <location>
        <begin position="189"/>
        <end position="236"/>
    </location>
</feature>
<organism evidence="2 3">
    <name type="scientific">Mesorhabditis spiculigera</name>
    <dbReference type="NCBI Taxonomy" id="96644"/>
    <lineage>
        <taxon>Eukaryota</taxon>
        <taxon>Metazoa</taxon>
        <taxon>Ecdysozoa</taxon>
        <taxon>Nematoda</taxon>
        <taxon>Chromadorea</taxon>
        <taxon>Rhabditida</taxon>
        <taxon>Rhabditina</taxon>
        <taxon>Rhabditomorpha</taxon>
        <taxon>Rhabditoidea</taxon>
        <taxon>Rhabditidae</taxon>
        <taxon>Mesorhabditinae</taxon>
        <taxon>Mesorhabditis</taxon>
    </lineage>
</organism>
<feature type="compositionally biased region" description="Pro residues" evidence="1">
    <location>
        <begin position="194"/>
        <end position="208"/>
    </location>
</feature>
<protein>
    <submittedName>
        <fullName evidence="2">Uncharacterized protein</fullName>
    </submittedName>
</protein>
<dbReference type="AlphaFoldDB" id="A0AA36CQU0"/>
<evidence type="ECO:0000256" key="1">
    <source>
        <dbReference type="SAM" id="MobiDB-lite"/>
    </source>
</evidence>
<keyword evidence="3" id="KW-1185">Reference proteome</keyword>
<reference evidence="2" key="1">
    <citation type="submission" date="2023-06" db="EMBL/GenBank/DDBJ databases">
        <authorList>
            <person name="Delattre M."/>
        </authorList>
    </citation>
    <scope>NUCLEOTIDE SEQUENCE</scope>
    <source>
        <strain evidence="2">AF72</strain>
    </source>
</reference>
<gene>
    <name evidence="2" type="ORF">MSPICULIGERA_LOCUS11937</name>
</gene>
<proteinExistence type="predicted"/>
<comment type="caution">
    <text evidence="2">The sequence shown here is derived from an EMBL/GenBank/DDBJ whole genome shotgun (WGS) entry which is preliminary data.</text>
</comment>